<name>A0A0B6YCT5_9EUPU</name>
<protein>
    <submittedName>
        <fullName evidence="1">Uncharacterized protein</fullName>
    </submittedName>
</protein>
<dbReference type="AlphaFoldDB" id="A0A0B6YCT5"/>
<gene>
    <name evidence="1" type="primary">ORF21967</name>
</gene>
<evidence type="ECO:0000313" key="1">
    <source>
        <dbReference type="EMBL" id="CEK54107.1"/>
    </source>
</evidence>
<sequence length="49" mass="5483">TRQQSSELIKSDFTLRGTFGTEAFDLPPATESDVLITYIECGTLCEERL</sequence>
<feature type="non-terminal residue" evidence="1">
    <location>
        <position position="1"/>
    </location>
</feature>
<accession>A0A0B6YCT5</accession>
<proteinExistence type="predicted"/>
<reference evidence="1" key="1">
    <citation type="submission" date="2014-12" db="EMBL/GenBank/DDBJ databases">
        <title>Insight into the proteome of Arion vulgaris.</title>
        <authorList>
            <person name="Aradska J."/>
            <person name="Bulat T."/>
            <person name="Smidak R."/>
            <person name="Sarate P."/>
            <person name="Gangsoo J."/>
            <person name="Sialana F."/>
            <person name="Bilban M."/>
            <person name="Lubec G."/>
        </authorList>
    </citation>
    <scope>NUCLEOTIDE SEQUENCE</scope>
    <source>
        <tissue evidence="1">Skin</tissue>
    </source>
</reference>
<dbReference type="EMBL" id="HACG01007242">
    <property type="protein sequence ID" value="CEK54107.1"/>
    <property type="molecule type" value="Transcribed_RNA"/>
</dbReference>
<organism evidence="1">
    <name type="scientific">Arion vulgaris</name>
    <dbReference type="NCBI Taxonomy" id="1028688"/>
    <lineage>
        <taxon>Eukaryota</taxon>
        <taxon>Metazoa</taxon>
        <taxon>Spiralia</taxon>
        <taxon>Lophotrochozoa</taxon>
        <taxon>Mollusca</taxon>
        <taxon>Gastropoda</taxon>
        <taxon>Heterobranchia</taxon>
        <taxon>Euthyneura</taxon>
        <taxon>Panpulmonata</taxon>
        <taxon>Eupulmonata</taxon>
        <taxon>Stylommatophora</taxon>
        <taxon>Helicina</taxon>
        <taxon>Arionoidea</taxon>
        <taxon>Arionidae</taxon>
        <taxon>Arion</taxon>
    </lineage>
</organism>